<sequence>MKRKFQNYGGDRHCTTMPPVKVTGGFTLNPAQTNLTAGAVVPFGTLAYVDEATRLATLIKSARVVAIAGDTKKVTLEADEFSKPLFIVGDIVAKDLAATLAVCPKITAVANTEAGVQITLNKAIEGLTVGDALFEVVANEANVKLVAEPNSITIGEGSDAEIKEELADTGIDVTRDSGNGEVYARRVPPVPATLMEGSLLKGTKVSYTNSR</sequence>
<protein>
    <submittedName>
        <fullName evidence="1">Uncharacterized protein</fullName>
    </submittedName>
</protein>
<organism evidence="1 2">
    <name type="scientific">Prevotella pallens</name>
    <dbReference type="NCBI Taxonomy" id="60133"/>
    <lineage>
        <taxon>Bacteria</taxon>
        <taxon>Pseudomonadati</taxon>
        <taxon>Bacteroidota</taxon>
        <taxon>Bacteroidia</taxon>
        <taxon>Bacteroidales</taxon>
        <taxon>Prevotellaceae</taxon>
        <taxon>Prevotella</taxon>
    </lineage>
</organism>
<reference evidence="1 2" key="1">
    <citation type="submission" date="2018-06" db="EMBL/GenBank/DDBJ databases">
        <authorList>
            <consortium name="Pathogen Informatics"/>
            <person name="Doyle S."/>
        </authorList>
    </citation>
    <scope>NUCLEOTIDE SEQUENCE [LARGE SCALE GENOMIC DNA]</scope>
    <source>
        <strain evidence="1 2">NCTC13043</strain>
    </source>
</reference>
<evidence type="ECO:0000313" key="2">
    <source>
        <dbReference type="Proteomes" id="UP000254235"/>
    </source>
</evidence>
<dbReference type="AlphaFoldDB" id="A0A379G991"/>
<gene>
    <name evidence="1" type="ORF">NCTC13043_01955</name>
</gene>
<dbReference type="EMBL" id="UGTP01000002">
    <property type="protein sequence ID" value="SUC37466.1"/>
    <property type="molecule type" value="Genomic_DNA"/>
</dbReference>
<evidence type="ECO:0000313" key="1">
    <source>
        <dbReference type="EMBL" id="SUC37466.1"/>
    </source>
</evidence>
<dbReference type="Proteomes" id="UP000254235">
    <property type="component" value="Unassembled WGS sequence"/>
</dbReference>
<dbReference type="OrthoDB" id="1082601at2"/>
<dbReference type="GeneID" id="78571600"/>
<proteinExistence type="predicted"/>
<name>A0A379G991_9BACT</name>
<dbReference type="RefSeq" id="WP_115083913.1">
    <property type="nucleotide sequence ID" value="NZ_UGTP01000002.1"/>
</dbReference>
<accession>A0A379G991</accession>